<dbReference type="GO" id="GO:0016740">
    <property type="term" value="F:transferase activity"/>
    <property type="evidence" value="ECO:0007669"/>
    <property type="project" value="UniProtKB-KW"/>
</dbReference>
<dbReference type="PANTHER" id="PTHR11895">
    <property type="entry name" value="TRANSAMIDASE"/>
    <property type="match status" value="1"/>
</dbReference>
<dbReference type="Pfam" id="PF01425">
    <property type="entry name" value="Amidase"/>
    <property type="match status" value="1"/>
</dbReference>
<dbReference type="STRING" id="1294273.roselon_00839"/>
<name>W8S3A9_9RHOB</name>
<reference evidence="2 3" key="1">
    <citation type="submission" date="2013-03" db="EMBL/GenBank/DDBJ databases">
        <authorList>
            <person name="Fiebig A."/>
            <person name="Goeker M."/>
            <person name="Klenk H.-P.P."/>
        </authorList>
    </citation>
    <scope>NUCLEOTIDE SEQUENCE [LARGE SCALE GENOMIC DNA]</scope>
    <source>
        <strain evidence="3">DSM 19469</strain>
    </source>
</reference>
<proteinExistence type="predicted"/>
<gene>
    <name evidence="2" type="ORF">roselon_00839</name>
</gene>
<dbReference type="InterPro" id="IPR023631">
    <property type="entry name" value="Amidase_dom"/>
</dbReference>
<dbReference type="PROSITE" id="PS00571">
    <property type="entry name" value="AMIDASES"/>
    <property type="match status" value="1"/>
</dbReference>
<accession>W8S3A9</accession>
<dbReference type="eggNOG" id="COG0154">
    <property type="taxonomic scope" value="Bacteria"/>
</dbReference>
<dbReference type="InterPro" id="IPR036928">
    <property type="entry name" value="AS_sf"/>
</dbReference>
<evidence type="ECO:0000313" key="2">
    <source>
        <dbReference type="EMBL" id="AHM03251.1"/>
    </source>
</evidence>
<dbReference type="InterPro" id="IPR000120">
    <property type="entry name" value="Amidase"/>
</dbReference>
<keyword evidence="2" id="KW-0808">Transferase</keyword>
<dbReference type="PANTHER" id="PTHR11895:SF176">
    <property type="entry name" value="AMIDASE AMID-RELATED"/>
    <property type="match status" value="1"/>
</dbReference>
<evidence type="ECO:0000259" key="1">
    <source>
        <dbReference type="Pfam" id="PF01425"/>
    </source>
</evidence>
<organism evidence="2 3">
    <name type="scientific">Roseicyclus elongatus DSM 19469</name>
    <dbReference type="NCBI Taxonomy" id="1294273"/>
    <lineage>
        <taxon>Bacteria</taxon>
        <taxon>Pseudomonadati</taxon>
        <taxon>Pseudomonadota</taxon>
        <taxon>Alphaproteobacteria</taxon>
        <taxon>Rhodobacterales</taxon>
        <taxon>Roseobacteraceae</taxon>
        <taxon>Roseicyclus</taxon>
    </lineage>
</organism>
<dbReference type="PATRIC" id="fig|1294273.3.peg.821"/>
<dbReference type="InterPro" id="IPR020556">
    <property type="entry name" value="Amidase_CS"/>
</dbReference>
<dbReference type="AlphaFoldDB" id="W8S3A9"/>
<dbReference type="Gene3D" id="3.90.1300.10">
    <property type="entry name" value="Amidase signature (AS) domain"/>
    <property type="match status" value="1"/>
</dbReference>
<dbReference type="SUPFAM" id="SSF75304">
    <property type="entry name" value="Amidase signature (AS) enzymes"/>
    <property type="match status" value="1"/>
</dbReference>
<protein>
    <submittedName>
        <fullName evidence="2">Asp-tRNAAsn/Glu-tRNAGln amidotransferase A subunit</fullName>
    </submittedName>
</protein>
<dbReference type="KEGG" id="red:roselon_00839"/>
<keyword evidence="3" id="KW-1185">Reference proteome</keyword>
<dbReference type="HOGENOM" id="CLU_009600_0_3_5"/>
<sequence>MDDWRGMSAGDLGRAIGAGRIDPVDLTEAFLGACDSHAYTDRIYTVLTPDRARAEARAASERAKNGVRRGLLDGVPISWKDLFDSAGVATEAGSALLQGRVPDTDAEVLARATRAGLVCLGKTHMSELAFSGLGLNPAYRGSVEAGTPPNVNDPALIPGGSSSGAATSVGYGLAAAGIGSDTGGSVRVPAAWNDVVGLKTTSSRLSLKGVVPLAARFDTVGPLARTVEDCAHLLAVMEGGRAPDLRGATLTGRRFLLLEPYSRDVREAPGAGFSAAVERMARAGARIETGSVDGIEEAMDLSAVLFAPEAYGTWKDVIEAAPDKMFPRILERFRGGSEVSGPDFVASWQRLDALRDSWLAQTAGYDAVILPTVPNLPPDTQRLMTDADYYVTENLLTLRNTRVGNLMGLCGLSLPTGVPSTGLMLLCPPMAEERLLRLGAAAEAALA</sequence>
<dbReference type="Proteomes" id="UP000019593">
    <property type="component" value="Chromosome"/>
</dbReference>
<dbReference type="OrthoDB" id="9811471at2"/>
<evidence type="ECO:0000313" key="3">
    <source>
        <dbReference type="Proteomes" id="UP000019593"/>
    </source>
</evidence>
<dbReference type="EMBL" id="CP004372">
    <property type="protein sequence ID" value="AHM03251.1"/>
    <property type="molecule type" value="Genomic_DNA"/>
</dbReference>
<feature type="domain" description="Amidase" evidence="1">
    <location>
        <begin position="25"/>
        <end position="436"/>
    </location>
</feature>